<proteinExistence type="predicted"/>
<name>A0ABC9WBA4_GRUJA</name>
<keyword evidence="2" id="KW-1185">Reference proteome</keyword>
<dbReference type="AlphaFoldDB" id="A0ABC9WBA4"/>
<dbReference type="Proteomes" id="UP001623348">
    <property type="component" value="Unassembled WGS sequence"/>
</dbReference>
<gene>
    <name evidence="1" type="ORF">GRJ2_000695000</name>
</gene>
<evidence type="ECO:0000313" key="2">
    <source>
        <dbReference type="Proteomes" id="UP001623348"/>
    </source>
</evidence>
<protein>
    <submittedName>
        <fullName evidence="1">Uncharacterized protein</fullName>
    </submittedName>
</protein>
<sequence length="72" mass="8128">MSAVLFFSVLILNIIDDDKLKHKRLQACPCIIAKSITDGKKQLLRYSGHKLGMNLILPLLPIRPQPTSERSE</sequence>
<organism evidence="1 2">
    <name type="scientific">Grus japonensis</name>
    <name type="common">Japanese crane</name>
    <name type="synonym">Red-crowned crane</name>
    <dbReference type="NCBI Taxonomy" id="30415"/>
    <lineage>
        <taxon>Eukaryota</taxon>
        <taxon>Metazoa</taxon>
        <taxon>Chordata</taxon>
        <taxon>Craniata</taxon>
        <taxon>Vertebrata</taxon>
        <taxon>Euteleostomi</taxon>
        <taxon>Archelosauria</taxon>
        <taxon>Archosauria</taxon>
        <taxon>Dinosauria</taxon>
        <taxon>Saurischia</taxon>
        <taxon>Theropoda</taxon>
        <taxon>Coelurosauria</taxon>
        <taxon>Aves</taxon>
        <taxon>Neognathae</taxon>
        <taxon>Neoaves</taxon>
        <taxon>Gruiformes</taxon>
        <taxon>Gruidae</taxon>
        <taxon>Grus</taxon>
    </lineage>
</organism>
<evidence type="ECO:0000313" key="1">
    <source>
        <dbReference type="EMBL" id="GAB0182297.1"/>
    </source>
</evidence>
<comment type="caution">
    <text evidence="1">The sequence shown here is derived from an EMBL/GenBank/DDBJ whole genome shotgun (WGS) entry which is preliminary data.</text>
</comment>
<dbReference type="EMBL" id="BAAFJT010000002">
    <property type="protein sequence ID" value="GAB0182297.1"/>
    <property type="molecule type" value="Genomic_DNA"/>
</dbReference>
<accession>A0ABC9WBA4</accession>
<reference evidence="1 2" key="1">
    <citation type="submission" date="2024-06" db="EMBL/GenBank/DDBJ databases">
        <title>The draft genome of Grus japonensis, version 3.</title>
        <authorList>
            <person name="Nabeshima K."/>
            <person name="Suzuki S."/>
            <person name="Onuma M."/>
        </authorList>
    </citation>
    <scope>NUCLEOTIDE SEQUENCE [LARGE SCALE GENOMIC DNA]</scope>
    <source>
        <strain evidence="1 2">451A</strain>
    </source>
</reference>